<evidence type="ECO:0000256" key="6">
    <source>
        <dbReference type="ARBA" id="ARBA00023242"/>
    </source>
</evidence>
<evidence type="ECO:0000256" key="5">
    <source>
        <dbReference type="ARBA" id="ARBA00023212"/>
    </source>
</evidence>
<dbReference type="Pfam" id="PF03941">
    <property type="entry name" value="INCENP_ARK-bind"/>
    <property type="match status" value="1"/>
</dbReference>
<feature type="domain" description="Inner centromere protein ARK-binding" evidence="8">
    <location>
        <begin position="630"/>
        <end position="680"/>
    </location>
</feature>
<evidence type="ECO:0000256" key="1">
    <source>
        <dbReference type="ARBA" id="ARBA00004123"/>
    </source>
</evidence>
<keyword evidence="5" id="KW-0206">Cytoskeleton</keyword>
<feature type="compositionally biased region" description="Basic and acidic residues" evidence="7">
    <location>
        <begin position="112"/>
        <end position="131"/>
    </location>
</feature>
<evidence type="ECO:0000313" key="10">
    <source>
        <dbReference type="Proteomes" id="UP000644660"/>
    </source>
</evidence>
<name>A0A8H2ZI14_9SACH</name>
<keyword evidence="4" id="KW-0963">Cytoplasm</keyword>
<dbReference type="GO" id="GO:0005819">
    <property type="term" value="C:spindle"/>
    <property type="evidence" value="ECO:0007669"/>
    <property type="project" value="UniProtKB-SubCell"/>
</dbReference>
<reference evidence="9 10" key="1">
    <citation type="submission" date="2020-05" db="EMBL/GenBank/DDBJ databases">
        <authorList>
            <person name="Casaregola S."/>
            <person name="Devillers H."/>
            <person name="Grondin C."/>
        </authorList>
    </citation>
    <scope>NUCLEOTIDE SEQUENCE [LARGE SCALE GENOMIC DNA]</scope>
    <source>
        <strain evidence="9 10">CLIB 1767</strain>
    </source>
</reference>
<feature type="region of interest" description="Disordered" evidence="7">
    <location>
        <begin position="112"/>
        <end position="135"/>
    </location>
</feature>
<feature type="compositionally biased region" description="Polar residues" evidence="7">
    <location>
        <begin position="282"/>
        <end position="291"/>
    </location>
</feature>
<feature type="compositionally biased region" description="Basic and acidic residues" evidence="7">
    <location>
        <begin position="375"/>
        <end position="385"/>
    </location>
</feature>
<sequence length="697" mass="80159">MDWTIEAARMKDQKPAGGSRSIVESLNQFNNIDNEFNNEINSKINNSLNWLYDIQQNHVSVLLSPERTENLKQKDKENDQPILTNDNDFTPKRPIIDDTPLEVTPLSLRQHKDVSTEHQLHSNNKSTHETKLSPWSPYKVDQSLKRTNKPIDETESESIVTNTDDKNDNTSKFTMMSLNSTSSVTTTTKVDNTNNNIAHNINNTISTTIATNKSPNVTLTRMRRRSNMFVPMPKKDPLTVHDSIKLNQNHTFSGSTLKIKKQTNLSPKNLLNSNKQINNNQYSRSTQSPIGSRNVFDRLSSTSTQSFNKKITNKTHIMNKKHTTSSIDLSGSPLRRNTSSRYTSDSSRKKLFEHNNSNWQVRETLKNIFSVETENSEKITKRDQQPRNNVRRSLIPTLNNRKLSLGKDKRHSINIGSNGNGNGTNSSQNNDKNLSIIGEEKSTRVKESSTSTIQEIPQNLNKFQSNDLEDTKREQVKRDNDHRLTKFQLLRSEEPNKQDLKKKLNKRLSEVMKTQQESEKQKRDKQKKMLTNDLSTKPRGKNFSEFKSFGTTHKLGKTRRSNTFNNMSQASDNEDVSLLKQRNTFDTRNILDGLNTEDYRRRVGDSLDGNSIYEGNPREKEAPGNMTLPEIYSDSDQEDTSTLTEWARAPYLQEQLRQQQNWDFRKIFGPVAPLHIDEIFNNSRLNKFKPSSNLEKK</sequence>
<dbReference type="GeneID" id="64858091"/>
<organism evidence="9 10">
    <name type="scientific">Maudiozyma barnettii</name>
    <dbReference type="NCBI Taxonomy" id="61262"/>
    <lineage>
        <taxon>Eukaryota</taxon>
        <taxon>Fungi</taxon>
        <taxon>Dikarya</taxon>
        <taxon>Ascomycota</taxon>
        <taxon>Saccharomycotina</taxon>
        <taxon>Saccharomycetes</taxon>
        <taxon>Saccharomycetales</taxon>
        <taxon>Saccharomycetaceae</taxon>
        <taxon>Maudiozyma</taxon>
    </lineage>
</organism>
<feature type="region of interest" description="Disordered" evidence="7">
    <location>
        <begin position="264"/>
        <end position="349"/>
    </location>
</feature>
<comment type="caution">
    <text evidence="9">The sequence shown here is derived from an EMBL/GenBank/DDBJ whole genome shotgun (WGS) entry which is preliminary data.</text>
</comment>
<comment type="similarity">
    <text evidence="3">Belongs to the INCENP family.</text>
</comment>
<dbReference type="EMBL" id="CAEFZW010000005">
    <property type="protein sequence ID" value="CAB4255062.1"/>
    <property type="molecule type" value="Genomic_DNA"/>
</dbReference>
<comment type="subcellular location">
    <subcellularLocation>
        <location evidence="2">Cytoplasm</location>
        <location evidence="2">Cytoskeleton</location>
        <location evidence="2">Spindle</location>
    </subcellularLocation>
    <subcellularLocation>
        <location evidence="1">Nucleus</location>
    </subcellularLocation>
</comment>
<feature type="compositionally biased region" description="Basic and acidic residues" evidence="7">
    <location>
        <begin position="511"/>
        <end position="522"/>
    </location>
</feature>
<feature type="compositionally biased region" description="Low complexity" evidence="7">
    <location>
        <begin position="264"/>
        <end position="281"/>
    </location>
</feature>
<accession>A0A8H2ZI14</accession>
<feature type="compositionally biased region" description="Polar residues" evidence="7">
    <location>
        <begin position="324"/>
        <end position="345"/>
    </location>
</feature>
<dbReference type="OrthoDB" id="6123at2759"/>
<evidence type="ECO:0000313" key="9">
    <source>
        <dbReference type="EMBL" id="CAB4255062.1"/>
    </source>
</evidence>
<feature type="compositionally biased region" description="Low complexity" evidence="7">
    <location>
        <begin position="413"/>
        <end position="430"/>
    </location>
</feature>
<proteinExistence type="inferred from homology"/>
<evidence type="ECO:0000256" key="7">
    <source>
        <dbReference type="SAM" id="MobiDB-lite"/>
    </source>
</evidence>
<feature type="region of interest" description="Disordered" evidence="7">
    <location>
        <begin position="374"/>
        <end position="432"/>
    </location>
</feature>
<protein>
    <submittedName>
        <fullName evidence="9">Similar to Saccharomyces cerevisiae YBR156C SLI15 Subunit of the conserved chromosomal passenger complex</fullName>
    </submittedName>
</protein>
<keyword evidence="6" id="KW-0539">Nucleus</keyword>
<feature type="region of interest" description="Disordered" evidence="7">
    <location>
        <begin position="71"/>
        <end position="95"/>
    </location>
</feature>
<dbReference type="AlphaFoldDB" id="A0A8H2ZI14"/>
<dbReference type="RefSeq" id="XP_041406906.1">
    <property type="nucleotide sequence ID" value="XM_041550972.1"/>
</dbReference>
<evidence type="ECO:0000259" key="8">
    <source>
        <dbReference type="Pfam" id="PF03941"/>
    </source>
</evidence>
<gene>
    <name evidence="9" type="ORF">KABA2_05S07502</name>
</gene>
<feature type="compositionally biased region" description="Basic and acidic residues" evidence="7">
    <location>
        <begin position="469"/>
        <end position="483"/>
    </location>
</feature>
<dbReference type="GO" id="GO:0005634">
    <property type="term" value="C:nucleus"/>
    <property type="evidence" value="ECO:0007669"/>
    <property type="project" value="UniProtKB-SubCell"/>
</dbReference>
<evidence type="ECO:0000256" key="2">
    <source>
        <dbReference type="ARBA" id="ARBA00004186"/>
    </source>
</evidence>
<keyword evidence="10" id="KW-1185">Reference proteome</keyword>
<feature type="region of interest" description="Disordered" evidence="7">
    <location>
        <begin position="511"/>
        <end position="547"/>
    </location>
</feature>
<feature type="compositionally biased region" description="Polar residues" evidence="7">
    <location>
        <begin position="299"/>
        <end position="310"/>
    </location>
</feature>
<dbReference type="InterPro" id="IPR005635">
    <property type="entry name" value="Inner_centromere_prot_ARK-bd"/>
</dbReference>
<evidence type="ECO:0000256" key="4">
    <source>
        <dbReference type="ARBA" id="ARBA00022490"/>
    </source>
</evidence>
<dbReference type="Proteomes" id="UP000644660">
    <property type="component" value="Unassembled WGS sequence"/>
</dbReference>
<evidence type="ECO:0000256" key="3">
    <source>
        <dbReference type="ARBA" id="ARBA00010042"/>
    </source>
</evidence>
<feature type="compositionally biased region" description="Basic residues" evidence="7">
    <location>
        <begin position="311"/>
        <end position="323"/>
    </location>
</feature>
<feature type="region of interest" description="Disordered" evidence="7">
    <location>
        <begin position="462"/>
        <end position="483"/>
    </location>
</feature>